<dbReference type="Gene3D" id="3.60.10.10">
    <property type="entry name" value="Endonuclease/exonuclease/phosphatase"/>
    <property type="match status" value="1"/>
</dbReference>
<gene>
    <name evidence="1" type="ORF">SNE40_018377</name>
</gene>
<protein>
    <submittedName>
        <fullName evidence="1">Uncharacterized protein</fullName>
    </submittedName>
</protein>
<name>A0AAN8PAR9_PATCE</name>
<sequence length="494" mass="58238">MFICGDLNSIIGQRSETSVELDGLPSRKSLDKTLNQHGHALIEFLKESKMCILNGRADPQNDNYTFIQSRGKSVVDNICVPQDVLVKCESFNVLQTGSLVDTFSLHHLLGASSKLPDHCFILTQFRAITACTGVEKYVHNNVYSKTNIFKLGRIPKDMFQSDVSRHALGNIVENIETYRDTQLELDQVYDDLCGVILMEMEEKLPKYKQPDKPQKRHIHSKPYWNEELSHLWKAMRNKENLYCKCSQTDVKRQTLRNEFHTARNTFDLLLRKMERQQRRKQANGIEMLNTKNPNEFWRKIKQLPKDIKDMFQSDVSRHALGNIVENIETYRDTQLELDQVYDDLCGVILMEMEEKLPKYKQPDKPQKRHIHSKPYWNEELSHLWKAMRNKENLYCKCSQTDVKRQTLRNEFHTARNTFDLLLRKMERQQRRKQANDIEMLNTKNPNEFWRKIKQLGPQKSRQIPMEIITDDDCIIFKHYTTPKTVFSSINLILI</sequence>
<proteinExistence type="predicted"/>
<evidence type="ECO:0000313" key="2">
    <source>
        <dbReference type="Proteomes" id="UP001347796"/>
    </source>
</evidence>
<keyword evidence="2" id="KW-1185">Reference proteome</keyword>
<dbReference type="EMBL" id="JAZGQO010000013">
    <property type="protein sequence ID" value="KAK6171959.1"/>
    <property type="molecule type" value="Genomic_DNA"/>
</dbReference>
<dbReference type="AlphaFoldDB" id="A0AAN8PAR9"/>
<reference evidence="1 2" key="1">
    <citation type="submission" date="2024-01" db="EMBL/GenBank/DDBJ databases">
        <title>The genome of the rayed Mediterranean limpet Patella caerulea (Linnaeus, 1758).</title>
        <authorList>
            <person name="Anh-Thu Weber A."/>
            <person name="Halstead-Nussloch G."/>
        </authorList>
    </citation>
    <scope>NUCLEOTIDE SEQUENCE [LARGE SCALE GENOMIC DNA]</scope>
    <source>
        <strain evidence="1">AATW-2023a</strain>
        <tissue evidence="1">Whole specimen</tissue>
    </source>
</reference>
<accession>A0AAN8PAR9</accession>
<dbReference type="Proteomes" id="UP001347796">
    <property type="component" value="Unassembled WGS sequence"/>
</dbReference>
<evidence type="ECO:0000313" key="1">
    <source>
        <dbReference type="EMBL" id="KAK6171959.1"/>
    </source>
</evidence>
<dbReference type="InterPro" id="IPR036691">
    <property type="entry name" value="Endo/exonu/phosph_ase_sf"/>
</dbReference>
<comment type="caution">
    <text evidence="1">The sequence shown here is derived from an EMBL/GenBank/DDBJ whole genome shotgun (WGS) entry which is preliminary data.</text>
</comment>
<organism evidence="1 2">
    <name type="scientific">Patella caerulea</name>
    <name type="common">Rayed Mediterranean limpet</name>
    <dbReference type="NCBI Taxonomy" id="87958"/>
    <lineage>
        <taxon>Eukaryota</taxon>
        <taxon>Metazoa</taxon>
        <taxon>Spiralia</taxon>
        <taxon>Lophotrochozoa</taxon>
        <taxon>Mollusca</taxon>
        <taxon>Gastropoda</taxon>
        <taxon>Patellogastropoda</taxon>
        <taxon>Patelloidea</taxon>
        <taxon>Patellidae</taxon>
        <taxon>Patella</taxon>
    </lineage>
</organism>